<dbReference type="InParanoid" id="A0A0D0AJ35"/>
<keyword evidence="1" id="KW-1133">Transmembrane helix</keyword>
<keyword evidence="3" id="KW-1185">Reference proteome</keyword>
<keyword evidence="1" id="KW-0472">Membrane</keyword>
<dbReference type="HOGENOM" id="CLU_1901340_0_0_1"/>
<sequence>MHASHPVVIDLWKHPWYFRQCVQSRCTTTALSAPAYVGLIHSLTYVLLVTLTRIKHSRHDPHLCLAWCGEIYCQFTQFTGPISTDPGWTIYRIRLPAVPPVSLSGGLVGVVSGSSSYTDSSTLQANKTSSYSKVFISSTGATSASAPHYAS</sequence>
<name>A0A0D0AJ35_9AGAM</name>
<keyword evidence="1" id="KW-0812">Transmembrane</keyword>
<protein>
    <submittedName>
        <fullName evidence="2">Uncharacterized protein</fullName>
    </submittedName>
</protein>
<dbReference type="Proteomes" id="UP000054485">
    <property type="component" value="Unassembled WGS sequence"/>
</dbReference>
<evidence type="ECO:0000256" key="1">
    <source>
        <dbReference type="SAM" id="Phobius"/>
    </source>
</evidence>
<reference evidence="3" key="2">
    <citation type="submission" date="2015-01" db="EMBL/GenBank/DDBJ databases">
        <title>Evolutionary Origins and Diversification of the Mycorrhizal Mutualists.</title>
        <authorList>
            <consortium name="DOE Joint Genome Institute"/>
            <consortium name="Mycorrhizal Genomics Consortium"/>
            <person name="Kohler A."/>
            <person name="Kuo A."/>
            <person name="Nagy L.G."/>
            <person name="Floudas D."/>
            <person name="Copeland A."/>
            <person name="Barry K.W."/>
            <person name="Cichocki N."/>
            <person name="Veneault-Fourrey C."/>
            <person name="LaButti K."/>
            <person name="Lindquist E.A."/>
            <person name="Lipzen A."/>
            <person name="Lundell T."/>
            <person name="Morin E."/>
            <person name="Murat C."/>
            <person name="Riley R."/>
            <person name="Ohm R."/>
            <person name="Sun H."/>
            <person name="Tunlid A."/>
            <person name="Henrissat B."/>
            <person name="Grigoriev I.V."/>
            <person name="Hibbett D.S."/>
            <person name="Martin F."/>
        </authorList>
    </citation>
    <scope>NUCLEOTIDE SEQUENCE [LARGE SCALE GENOMIC DNA]</scope>
    <source>
        <strain evidence="3">UH-Slu-Lm8-n1</strain>
    </source>
</reference>
<gene>
    <name evidence="2" type="ORF">CY34DRAFT_809685</name>
</gene>
<reference evidence="2 3" key="1">
    <citation type="submission" date="2014-04" db="EMBL/GenBank/DDBJ databases">
        <authorList>
            <consortium name="DOE Joint Genome Institute"/>
            <person name="Kuo A."/>
            <person name="Ruytinx J."/>
            <person name="Rineau F."/>
            <person name="Colpaert J."/>
            <person name="Kohler A."/>
            <person name="Nagy L.G."/>
            <person name="Floudas D."/>
            <person name="Copeland A."/>
            <person name="Barry K.W."/>
            <person name="Cichocki N."/>
            <person name="Veneault-Fourrey C."/>
            <person name="LaButti K."/>
            <person name="Lindquist E.A."/>
            <person name="Lipzen A."/>
            <person name="Lundell T."/>
            <person name="Morin E."/>
            <person name="Murat C."/>
            <person name="Sun H."/>
            <person name="Tunlid A."/>
            <person name="Henrissat B."/>
            <person name="Grigoriev I.V."/>
            <person name="Hibbett D.S."/>
            <person name="Martin F."/>
            <person name="Nordberg H.P."/>
            <person name="Cantor M.N."/>
            <person name="Hua S.X."/>
        </authorList>
    </citation>
    <scope>NUCLEOTIDE SEQUENCE [LARGE SCALE GENOMIC DNA]</scope>
    <source>
        <strain evidence="2 3">UH-Slu-Lm8-n1</strain>
    </source>
</reference>
<evidence type="ECO:0000313" key="3">
    <source>
        <dbReference type="Proteomes" id="UP000054485"/>
    </source>
</evidence>
<organism evidence="2 3">
    <name type="scientific">Suillus luteus UH-Slu-Lm8-n1</name>
    <dbReference type="NCBI Taxonomy" id="930992"/>
    <lineage>
        <taxon>Eukaryota</taxon>
        <taxon>Fungi</taxon>
        <taxon>Dikarya</taxon>
        <taxon>Basidiomycota</taxon>
        <taxon>Agaricomycotina</taxon>
        <taxon>Agaricomycetes</taxon>
        <taxon>Agaricomycetidae</taxon>
        <taxon>Boletales</taxon>
        <taxon>Suillineae</taxon>
        <taxon>Suillaceae</taxon>
        <taxon>Suillus</taxon>
    </lineage>
</organism>
<feature type="transmembrane region" description="Helical" evidence="1">
    <location>
        <begin position="33"/>
        <end position="51"/>
    </location>
</feature>
<accession>A0A0D0AJ35</accession>
<evidence type="ECO:0000313" key="2">
    <source>
        <dbReference type="EMBL" id="KIK38144.1"/>
    </source>
</evidence>
<dbReference type="EMBL" id="KN835409">
    <property type="protein sequence ID" value="KIK38144.1"/>
    <property type="molecule type" value="Genomic_DNA"/>
</dbReference>
<proteinExistence type="predicted"/>
<dbReference type="AlphaFoldDB" id="A0A0D0AJ35"/>